<proteinExistence type="inferred from homology"/>
<keyword evidence="14" id="KW-1185">Reference proteome</keyword>
<evidence type="ECO:0000313" key="12">
    <source>
        <dbReference type="EMBL" id="TGK94191.1"/>
    </source>
</evidence>
<feature type="transmembrane region" description="Helical" evidence="10">
    <location>
        <begin position="135"/>
        <end position="154"/>
    </location>
</feature>
<keyword evidence="6 10" id="KW-1133">Transmembrane helix</keyword>
<evidence type="ECO:0000313" key="13">
    <source>
        <dbReference type="Proteomes" id="UP000297394"/>
    </source>
</evidence>
<feature type="transmembrane region" description="Helical" evidence="10">
    <location>
        <begin position="34"/>
        <end position="56"/>
    </location>
</feature>
<evidence type="ECO:0000256" key="7">
    <source>
        <dbReference type="ARBA" id="ARBA00023136"/>
    </source>
</evidence>
<evidence type="ECO:0000256" key="3">
    <source>
        <dbReference type="ARBA" id="ARBA00022475"/>
    </source>
</evidence>
<feature type="transmembrane region" description="Helical" evidence="10">
    <location>
        <begin position="464"/>
        <end position="482"/>
    </location>
</feature>
<reference evidence="13 14" key="2">
    <citation type="journal article" date="2019" name="PLoS Negl. Trop. Dis.">
        <title>Revisiting the worldwide diversity of Leptospira species in the environment.</title>
        <authorList>
            <person name="Vincent A.T."/>
            <person name="Schiettekatte O."/>
            <person name="Bourhy P."/>
            <person name="Veyrier F.J."/>
            <person name="Picardeau M."/>
        </authorList>
    </citation>
    <scope>NUCLEOTIDE SEQUENCE [LARGE SCALE GENOMIC DNA]</scope>
    <source>
        <strain evidence="11 13">201800280</strain>
        <strain evidence="14">201800281</strain>
    </source>
</reference>
<feature type="transmembrane region" description="Helical" evidence="10">
    <location>
        <begin position="198"/>
        <end position="217"/>
    </location>
</feature>
<sequence>MLFNSSVFGLFFASGLVVWWSLRHCMRAINRKYAFCWSINGLILVIYLIFVSALFYCFWNPFYFFLLVWVAVIDFWIARSLDFSVSRRIRAVLLLVSLGNSLGILFFFKYGQFIAENWAYLVGAFDTSHSFWGQWLLPVGISFYTFQSVSYVVDVFNRELKAERKFFSYLLFLSFFPQLVAGPIVTAKSFLPQIRRPFSFVRIPILFAVFLILLGLFKKMVLADHLGETSDFVFLRPQEVSTKSLWVGMFAYSMQIYCDFSGYTDIAQGTALLFGFRLPENFRMPYLASGFSEFWTRWHISLSQWLKKYIYFSLGGNRIGTLFTYRNLFLVMAIGGLWHGASWNFVIWGSCHGILLIIERWSSQHFVDLSFFWLRPIRIFGTFILVSLLWVFFRSPNFATALCYLQGLFSKKEGFSLPYTYEMNFLYCFLVIAIGHIWGSFYFKDNKQLLVGFKKWENSLEKTLFFGVLASISLILIVLFSADSKPFVYFVF</sequence>
<feature type="transmembrane region" description="Helical" evidence="10">
    <location>
        <begin position="424"/>
        <end position="443"/>
    </location>
</feature>
<dbReference type="PANTHER" id="PTHR13285:SF23">
    <property type="entry name" value="TEICHOIC ACID D-ALANYLTRANSFERASE"/>
    <property type="match status" value="1"/>
</dbReference>
<dbReference type="GO" id="GO:0042121">
    <property type="term" value="P:alginic acid biosynthetic process"/>
    <property type="evidence" value="ECO:0007669"/>
    <property type="project" value="InterPro"/>
</dbReference>
<protein>
    <submittedName>
        <fullName evidence="11">MBOAT family protein</fullName>
    </submittedName>
</protein>
<feature type="transmembrane region" description="Helical" evidence="10">
    <location>
        <begin position="166"/>
        <end position="186"/>
    </location>
</feature>
<dbReference type="InterPro" id="IPR004299">
    <property type="entry name" value="MBOAT_fam"/>
</dbReference>
<dbReference type="EMBL" id="RQFL01000009">
    <property type="protein sequence ID" value="TGK94191.1"/>
    <property type="molecule type" value="Genomic_DNA"/>
</dbReference>
<keyword evidence="7 9" id="KW-0472">Membrane</keyword>
<dbReference type="InterPro" id="IPR028362">
    <property type="entry name" value="AlgI"/>
</dbReference>
<feature type="transmembrane region" description="Helical" evidence="10">
    <location>
        <begin position="91"/>
        <end position="115"/>
    </location>
</feature>
<evidence type="ECO:0000256" key="1">
    <source>
        <dbReference type="ARBA" id="ARBA00004651"/>
    </source>
</evidence>
<keyword evidence="8 9" id="KW-0012">Acyltransferase</keyword>
<evidence type="ECO:0000256" key="6">
    <source>
        <dbReference type="ARBA" id="ARBA00022989"/>
    </source>
</evidence>
<dbReference type="Pfam" id="PF03062">
    <property type="entry name" value="MBOAT"/>
    <property type="match status" value="1"/>
</dbReference>
<comment type="subcellular location">
    <subcellularLocation>
        <location evidence="1">Cell membrane</location>
        <topology evidence="1">Multi-pass membrane protein</topology>
    </subcellularLocation>
</comment>
<evidence type="ECO:0000256" key="10">
    <source>
        <dbReference type="SAM" id="Phobius"/>
    </source>
</evidence>
<dbReference type="EMBL" id="RQFM01000023">
    <property type="protein sequence ID" value="TGK82844.1"/>
    <property type="molecule type" value="Genomic_DNA"/>
</dbReference>
<dbReference type="GO" id="GO:0016746">
    <property type="term" value="F:acyltransferase activity"/>
    <property type="evidence" value="ECO:0007669"/>
    <property type="project" value="UniProtKB-KW"/>
</dbReference>
<keyword evidence="5 10" id="KW-0812">Transmembrane</keyword>
<evidence type="ECO:0000256" key="2">
    <source>
        <dbReference type="ARBA" id="ARBA00010323"/>
    </source>
</evidence>
<evidence type="ECO:0000256" key="4">
    <source>
        <dbReference type="ARBA" id="ARBA00022679"/>
    </source>
</evidence>
<comment type="caution">
    <text evidence="11">The sequence shown here is derived from an EMBL/GenBank/DDBJ whole genome shotgun (WGS) entry which is preliminary data.</text>
</comment>
<evidence type="ECO:0000313" key="14">
    <source>
        <dbReference type="Proteomes" id="UP000297918"/>
    </source>
</evidence>
<gene>
    <name evidence="11" type="ORF">EHQ23_16280</name>
    <name evidence="12" type="ORF">EHQ26_04100</name>
</gene>
<dbReference type="PIRSF" id="PIRSF500217">
    <property type="entry name" value="AlgI"/>
    <property type="match status" value="1"/>
</dbReference>
<evidence type="ECO:0000256" key="8">
    <source>
        <dbReference type="ARBA" id="ARBA00023315"/>
    </source>
</evidence>
<dbReference type="Proteomes" id="UP000297918">
    <property type="component" value="Unassembled WGS sequence"/>
</dbReference>
<reference evidence="12" key="1">
    <citation type="submission" date="2018-10" db="EMBL/GenBank/DDBJ databases">
        <authorList>
            <person name="Vincent A.T."/>
            <person name="Schiettekatte O."/>
            <person name="Bourhy P."/>
            <person name="Veyrier F.J."/>
            <person name="Picardeau M."/>
        </authorList>
    </citation>
    <scope>NUCLEOTIDE SEQUENCE</scope>
    <source>
        <strain evidence="12">201800281</strain>
    </source>
</reference>
<evidence type="ECO:0000313" key="11">
    <source>
        <dbReference type="EMBL" id="TGK82844.1"/>
    </source>
</evidence>
<dbReference type="PANTHER" id="PTHR13285">
    <property type="entry name" value="ACYLTRANSFERASE"/>
    <property type="match status" value="1"/>
</dbReference>
<dbReference type="InterPro" id="IPR051085">
    <property type="entry name" value="MB_O-acyltransferase"/>
</dbReference>
<dbReference type="InterPro" id="IPR024194">
    <property type="entry name" value="Ac/AlaTfrase_AlgI/DltB"/>
</dbReference>
<dbReference type="PIRSF" id="PIRSF016636">
    <property type="entry name" value="AlgI_DltB"/>
    <property type="match status" value="1"/>
</dbReference>
<organism evidence="11 13">
    <name type="scientific">Leptospira bourretii</name>
    <dbReference type="NCBI Taxonomy" id="2484962"/>
    <lineage>
        <taxon>Bacteria</taxon>
        <taxon>Pseudomonadati</taxon>
        <taxon>Spirochaetota</taxon>
        <taxon>Spirochaetia</taxon>
        <taxon>Leptospirales</taxon>
        <taxon>Leptospiraceae</taxon>
        <taxon>Leptospira</taxon>
    </lineage>
</organism>
<dbReference type="OrthoDB" id="9805788at2"/>
<keyword evidence="3 9" id="KW-1003">Cell membrane</keyword>
<evidence type="ECO:0000256" key="9">
    <source>
        <dbReference type="PIRNR" id="PIRNR016636"/>
    </source>
</evidence>
<dbReference type="Proteomes" id="UP000297394">
    <property type="component" value="Unassembled WGS sequence"/>
</dbReference>
<dbReference type="AlphaFoldDB" id="A0A4R9IQE0"/>
<accession>A0A4R9IQE0</accession>
<comment type="similarity">
    <text evidence="2 9">Belongs to the membrane-bound acyltransferase family.</text>
</comment>
<keyword evidence="4 9" id="KW-0808">Transferase</keyword>
<evidence type="ECO:0000256" key="5">
    <source>
        <dbReference type="ARBA" id="ARBA00022692"/>
    </source>
</evidence>
<feature type="transmembrane region" description="Helical" evidence="10">
    <location>
        <begin position="6"/>
        <end position="22"/>
    </location>
</feature>
<dbReference type="GO" id="GO:0005886">
    <property type="term" value="C:plasma membrane"/>
    <property type="evidence" value="ECO:0007669"/>
    <property type="project" value="UniProtKB-SubCell"/>
</dbReference>
<feature type="transmembrane region" description="Helical" evidence="10">
    <location>
        <begin position="370"/>
        <end position="393"/>
    </location>
</feature>
<name>A0A4R9IQE0_9LEPT</name>
<feature type="transmembrane region" description="Helical" evidence="10">
    <location>
        <begin position="62"/>
        <end position="79"/>
    </location>
</feature>